<dbReference type="AlphaFoldDB" id="A0A0D2PN34"/>
<dbReference type="Proteomes" id="UP000054270">
    <property type="component" value="Unassembled WGS sequence"/>
</dbReference>
<proteinExistence type="predicted"/>
<dbReference type="OMA" id="KCATCEI"/>
<name>A0A0D2PN34_HYPSF</name>
<dbReference type="OrthoDB" id="2322999at2759"/>
<dbReference type="EMBL" id="KN817559">
    <property type="protein sequence ID" value="KJA21280.1"/>
    <property type="molecule type" value="Genomic_DNA"/>
</dbReference>
<sequence length="193" mass="21873">MATKFSYNALPSVEVADRLFTDRDEMLEKLGPILQQYGNNEFGVCLVHRHCELEEGERMVADGNVSQPEKDAKDAYPSRWLATGEAYEFNRNDTPSPSDELFRSFRSIVGNTAVLGLFYIRDKLMDGVELERTDGRKNITKIVPKDHPQKTITTAWHPQSREGAVVTMRKCATCEIPPGSKTHTLHKRVSLYV</sequence>
<accession>A0A0D2PN34</accession>
<protein>
    <submittedName>
        <fullName evidence="1">Uncharacterized protein</fullName>
    </submittedName>
</protein>
<gene>
    <name evidence="1" type="ORF">HYPSUDRAFT_42129</name>
</gene>
<organism evidence="1 2">
    <name type="scientific">Hypholoma sublateritium (strain FD-334 SS-4)</name>
    <dbReference type="NCBI Taxonomy" id="945553"/>
    <lineage>
        <taxon>Eukaryota</taxon>
        <taxon>Fungi</taxon>
        <taxon>Dikarya</taxon>
        <taxon>Basidiomycota</taxon>
        <taxon>Agaricomycotina</taxon>
        <taxon>Agaricomycetes</taxon>
        <taxon>Agaricomycetidae</taxon>
        <taxon>Agaricales</taxon>
        <taxon>Agaricineae</taxon>
        <taxon>Strophariaceae</taxon>
        <taxon>Hypholoma</taxon>
    </lineage>
</organism>
<keyword evidence="2" id="KW-1185">Reference proteome</keyword>
<evidence type="ECO:0000313" key="2">
    <source>
        <dbReference type="Proteomes" id="UP000054270"/>
    </source>
</evidence>
<reference evidence="2" key="1">
    <citation type="submission" date="2014-04" db="EMBL/GenBank/DDBJ databases">
        <title>Evolutionary Origins and Diversification of the Mycorrhizal Mutualists.</title>
        <authorList>
            <consortium name="DOE Joint Genome Institute"/>
            <consortium name="Mycorrhizal Genomics Consortium"/>
            <person name="Kohler A."/>
            <person name="Kuo A."/>
            <person name="Nagy L.G."/>
            <person name="Floudas D."/>
            <person name="Copeland A."/>
            <person name="Barry K.W."/>
            <person name="Cichocki N."/>
            <person name="Veneault-Fourrey C."/>
            <person name="LaButti K."/>
            <person name="Lindquist E.A."/>
            <person name="Lipzen A."/>
            <person name="Lundell T."/>
            <person name="Morin E."/>
            <person name="Murat C."/>
            <person name="Riley R."/>
            <person name="Ohm R."/>
            <person name="Sun H."/>
            <person name="Tunlid A."/>
            <person name="Henrissat B."/>
            <person name="Grigoriev I.V."/>
            <person name="Hibbett D.S."/>
            <person name="Martin F."/>
        </authorList>
    </citation>
    <scope>NUCLEOTIDE SEQUENCE [LARGE SCALE GENOMIC DNA]</scope>
    <source>
        <strain evidence="2">FD-334 SS-4</strain>
    </source>
</reference>
<evidence type="ECO:0000313" key="1">
    <source>
        <dbReference type="EMBL" id="KJA21280.1"/>
    </source>
</evidence>
<dbReference type="STRING" id="945553.A0A0D2PN34"/>